<name>A0A839E6X2_9MICO</name>
<dbReference type="Proteomes" id="UP000585905">
    <property type="component" value="Unassembled WGS sequence"/>
</dbReference>
<dbReference type="EMBL" id="JACGWX010000005">
    <property type="protein sequence ID" value="MBA8848409.1"/>
    <property type="molecule type" value="Genomic_DNA"/>
</dbReference>
<dbReference type="AlphaFoldDB" id="A0A839E6X2"/>
<reference evidence="1 2" key="1">
    <citation type="submission" date="2020-07" db="EMBL/GenBank/DDBJ databases">
        <title>Sequencing the genomes of 1000 actinobacteria strains.</title>
        <authorList>
            <person name="Klenk H.-P."/>
        </authorList>
    </citation>
    <scope>NUCLEOTIDE SEQUENCE [LARGE SCALE GENOMIC DNA]</scope>
    <source>
        <strain evidence="1 2">DSM 19663</strain>
    </source>
</reference>
<proteinExistence type="predicted"/>
<sequence length="31" mass="3180">MAKRQLLLFLGFALLVFAGAALLGFAVDGGV</sequence>
<comment type="caution">
    <text evidence="1">The sequence shown here is derived from an EMBL/GenBank/DDBJ whole genome shotgun (WGS) entry which is preliminary data.</text>
</comment>
<protein>
    <submittedName>
        <fullName evidence="1">Uncharacterized protein</fullName>
    </submittedName>
</protein>
<gene>
    <name evidence="1" type="ORF">FHX53_002013</name>
</gene>
<accession>A0A839E6X2</accession>
<keyword evidence="2" id="KW-1185">Reference proteome</keyword>
<organism evidence="1 2">
    <name type="scientific">Microcella alkalica</name>
    <dbReference type="NCBI Taxonomy" id="355930"/>
    <lineage>
        <taxon>Bacteria</taxon>
        <taxon>Bacillati</taxon>
        <taxon>Actinomycetota</taxon>
        <taxon>Actinomycetes</taxon>
        <taxon>Micrococcales</taxon>
        <taxon>Microbacteriaceae</taxon>
        <taxon>Microcella</taxon>
    </lineage>
</organism>
<evidence type="ECO:0000313" key="1">
    <source>
        <dbReference type="EMBL" id="MBA8848409.1"/>
    </source>
</evidence>
<evidence type="ECO:0000313" key="2">
    <source>
        <dbReference type="Proteomes" id="UP000585905"/>
    </source>
</evidence>